<dbReference type="PROSITE" id="PS00504">
    <property type="entry name" value="FRD_SDH_FAD_BINDING"/>
    <property type="match status" value="1"/>
</dbReference>
<evidence type="ECO:0000313" key="24">
    <source>
        <dbReference type="Proteomes" id="UP000030680"/>
    </source>
</evidence>
<dbReference type="PANTHER" id="PTHR11632:SF51">
    <property type="entry name" value="SUCCINATE DEHYDROGENASE [UBIQUINONE] FLAVOPROTEIN SUBUNIT, MITOCHONDRIAL"/>
    <property type="match status" value="1"/>
</dbReference>
<dbReference type="FunFam" id="3.50.50.60:FF:000482">
    <property type="entry name" value="Succinate dehydrogenase complex, subunit A, flavoprotein (Fp)"/>
    <property type="match status" value="1"/>
</dbReference>
<evidence type="ECO:0000313" key="23">
    <source>
        <dbReference type="EMBL" id="EME31343.1"/>
    </source>
</evidence>
<dbReference type="Pfam" id="PF00890">
    <property type="entry name" value="FAD_binding_2"/>
    <property type="match status" value="1"/>
</dbReference>
<dbReference type="Gene3D" id="3.90.700.10">
    <property type="entry name" value="Succinate dehydrogenase/fumarate reductase flavoprotein, catalytic domain"/>
    <property type="match status" value="1"/>
</dbReference>
<dbReference type="Proteomes" id="UP000030680">
    <property type="component" value="Unassembled WGS sequence"/>
</dbReference>
<evidence type="ECO:0000256" key="2">
    <source>
        <dbReference type="ARBA" id="ARBA00004788"/>
    </source>
</evidence>
<dbReference type="SUPFAM" id="SSF56425">
    <property type="entry name" value="Succinate dehydrogenase/fumarate reductase flavoprotein, catalytic domain"/>
    <property type="match status" value="1"/>
</dbReference>
<dbReference type="InterPro" id="IPR011281">
    <property type="entry name" value="Succ_DH_flav_su_fwd"/>
</dbReference>
<dbReference type="FunFam" id="3.50.50.60:FF:001062">
    <property type="entry name" value="Succinate dehydrogenase complex, subunit A, flavoprotein (Fp)"/>
    <property type="match status" value="1"/>
</dbReference>
<evidence type="ECO:0000256" key="16">
    <source>
        <dbReference type="PIRSR" id="PIRSR000171-1"/>
    </source>
</evidence>
<keyword evidence="10 20" id="KW-0249">Electron transport</keyword>
<feature type="binding site" evidence="17">
    <location>
        <position position="456"/>
    </location>
    <ligand>
        <name>substrate</name>
    </ligand>
</feature>
<dbReference type="Gene3D" id="3.50.50.60">
    <property type="entry name" value="FAD/NAD(P)-binding domain"/>
    <property type="match status" value="1"/>
</dbReference>
<dbReference type="NCBIfam" id="TIGR01816">
    <property type="entry name" value="sdhA_forward"/>
    <property type="match status" value="1"/>
</dbReference>
<dbReference type="GO" id="GO:0009055">
    <property type="term" value="F:electron transfer activity"/>
    <property type="evidence" value="ECO:0007669"/>
    <property type="project" value="TreeGrafter"/>
</dbReference>
<dbReference type="eggNOG" id="KOG2403">
    <property type="taxonomic scope" value="Eukaryota"/>
</dbReference>
<feature type="binding site" evidence="18">
    <location>
        <begin position="71"/>
        <end position="76"/>
    </location>
    <ligand>
        <name>FAD</name>
        <dbReference type="ChEBI" id="CHEBI:57692"/>
    </ligand>
</feature>
<evidence type="ECO:0000256" key="17">
    <source>
        <dbReference type="PIRSR" id="PIRSR611281-2"/>
    </source>
</evidence>
<dbReference type="InterPro" id="IPR036188">
    <property type="entry name" value="FAD/NAD-bd_sf"/>
</dbReference>
<dbReference type="GO" id="GO:0005743">
    <property type="term" value="C:mitochondrial inner membrane"/>
    <property type="evidence" value="ECO:0007669"/>
    <property type="project" value="UniProtKB-SubCell"/>
</dbReference>
<evidence type="ECO:0000256" key="1">
    <source>
        <dbReference type="ARBA" id="ARBA00004443"/>
    </source>
</evidence>
<dbReference type="NCBIfam" id="TIGR01812">
    <property type="entry name" value="sdhA_frdA_Gneg"/>
    <property type="match status" value="1"/>
</dbReference>
<sequence length="661" mass="72565">MKWFYHIYKEVSQSWKYSFAIKESSCLSSSRRGLKTSCLTHSGLDKDASPSSFSGKSYSIVDHTYDAVVVGAGGAGLRATIGLCEAGLKAACITKLFPTRSHTVAAQGGINAALGNMTEDDWRWHMYDTVKGSDWLGDQDAIHYMCREAPATVIELEHYGLPFSRTQEGKIYQRAFGGQSLKFGKGGQAFRCAAAADRTGHALLHTLYGQALRHNATFFVEYFALDLIMDKEGVCRGVVALCLEDGTIHRFRSNATILCTGGYGKAYFSATSAHTCTGDGNAMVARAGLPLQDLEFVQFHPTGIYGAGCLITEGCRGEGGYLTNSNGERFMERYAPSAKDLASRDVVSRSMTIEIREGRGVGPLKDHIYLHLEHLPPDVIHERLPGITETAKIFAGVDVTKEPIPVLPTVHYNMGGIPTNWKGQVVTIKDGNPNSVVPGLYAAGEAACASVHGANRLGANSLLDIVVFGRACARTVADLYRPGQTQPPLPEDAGEESIARLDQYRHANGSLKTSEIRLHMQRTMQNHASVFRVSQVLQEGCKAMNECYESLQDVKISDRSMIFNTDLVETLELENLLQNALITIYGAEARHESRGAHSREDYPKRDDSNWMKHTLGWISSPKQPFIAAGQKSYVRLDYRPVISETLDAAEQESFPPAQRVY</sequence>
<dbReference type="Gene3D" id="1.20.58.100">
    <property type="entry name" value="Fumarate reductase/succinate dehydrogenase flavoprotein-like, C-terminal domain"/>
    <property type="match status" value="1"/>
</dbReference>
<evidence type="ECO:0000256" key="13">
    <source>
        <dbReference type="ARBA" id="ARBA00023136"/>
    </source>
</evidence>
<evidence type="ECO:0000256" key="10">
    <source>
        <dbReference type="ARBA" id="ARBA00022982"/>
    </source>
</evidence>
<dbReference type="OMA" id="PTGIWRM"/>
<dbReference type="GO" id="GO:0006099">
    <property type="term" value="P:tricarboxylic acid cycle"/>
    <property type="evidence" value="ECO:0007669"/>
    <property type="project" value="UniProtKB-UniPathway"/>
</dbReference>
<comment type="similarity">
    <text evidence="3 20">Belongs to the FAD-dependent oxidoreductase 2 family. FRD/SDH subfamily.</text>
</comment>
<evidence type="ECO:0000256" key="5">
    <source>
        <dbReference type="ARBA" id="ARBA00022532"/>
    </source>
</evidence>
<dbReference type="PANTHER" id="PTHR11632">
    <property type="entry name" value="SUCCINATE DEHYDROGENASE 2 FLAVOPROTEIN SUBUNIT"/>
    <property type="match status" value="1"/>
</dbReference>
<dbReference type="EC" id="1.3.5.1" evidence="20"/>
<dbReference type="InterPro" id="IPR037099">
    <property type="entry name" value="Fum_R/Succ_DH_flav-like_C_sf"/>
</dbReference>
<feature type="domain" description="Fumarate reductase/succinate dehydrogenase flavoprotein-like C-terminal" evidence="22">
    <location>
        <begin position="517"/>
        <end position="661"/>
    </location>
</feature>
<evidence type="ECO:0000256" key="14">
    <source>
        <dbReference type="ARBA" id="ARBA00049220"/>
    </source>
</evidence>
<keyword evidence="5 20" id="KW-0816">Tricarboxylic acid cycle</keyword>
<dbReference type="STRING" id="130081.M2Y5V9"/>
<dbReference type="UniPathway" id="UPA00223">
    <property type="reaction ID" value="UER01006"/>
</dbReference>
<evidence type="ECO:0000256" key="20">
    <source>
        <dbReference type="RuleBase" id="RU362051"/>
    </source>
</evidence>
<dbReference type="GO" id="GO:0006121">
    <property type="term" value="P:mitochondrial electron transport, succinate to ubiquinone"/>
    <property type="evidence" value="ECO:0007669"/>
    <property type="project" value="TreeGrafter"/>
</dbReference>
<comment type="cofactor">
    <cofactor evidence="18">
        <name>FAD</name>
        <dbReference type="ChEBI" id="CHEBI:57692"/>
    </cofactor>
    <text evidence="18">Flavinylated by SdhE, about 5% flavinylation occurs in the absence of SdhE.</text>
</comment>
<dbReference type="SUPFAM" id="SSF51905">
    <property type="entry name" value="FAD/NAD(P)-binding domain"/>
    <property type="match status" value="1"/>
</dbReference>
<reference evidence="24" key="1">
    <citation type="journal article" date="2013" name="Science">
        <title>Gene transfer from bacteria and archaea facilitated evolution of an extremophilic eukaryote.</title>
        <authorList>
            <person name="Schonknecht G."/>
            <person name="Chen W.H."/>
            <person name="Ternes C.M."/>
            <person name="Barbier G.G."/>
            <person name="Shrestha R.P."/>
            <person name="Stanke M."/>
            <person name="Brautigam A."/>
            <person name="Baker B.J."/>
            <person name="Banfield J.F."/>
            <person name="Garavito R.M."/>
            <person name="Carr K."/>
            <person name="Wilkerson C."/>
            <person name="Rensing S.A."/>
            <person name="Gagneul D."/>
            <person name="Dickenson N.E."/>
            <person name="Oesterhelt C."/>
            <person name="Lercher M.J."/>
            <person name="Weber A.P."/>
        </authorList>
    </citation>
    <scope>NUCLEOTIDE SEQUENCE [LARGE SCALE GENOMIC DNA]</scope>
    <source>
        <strain evidence="24">074W</strain>
    </source>
</reference>
<dbReference type="InterPro" id="IPR003952">
    <property type="entry name" value="FRD_SDH_FAD_BS"/>
</dbReference>
<dbReference type="FunFam" id="4.10.80.40:FF:000002">
    <property type="entry name" value="Succinate dehydrogenase [ubiquinone] flavoprotein subunit, mitochondrial"/>
    <property type="match status" value="1"/>
</dbReference>
<feature type="binding site" evidence="18">
    <location>
        <begin position="94"/>
        <end position="109"/>
    </location>
    <ligand>
        <name>FAD</name>
        <dbReference type="ChEBI" id="CHEBI:57692"/>
    </ligand>
</feature>
<feature type="modified residue" description="Tele-8alpha-FAD histidine" evidence="19">
    <location>
        <position position="102"/>
    </location>
</feature>
<comment type="pathway">
    <text evidence="2 20">Carbohydrate metabolism; tricarboxylic acid cycle; fumarate from succinate (eukaryal route): step 1/1.</text>
</comment>
<keyword evidence="23" id="KW-0830">Ubiquinone</keyword>
<evidence type="ECO:0000256" key="12">
    <source>
        <dbReference type="ARBA" id="ARBA00023128"/>
    </source>
</evidence>
<dbReference type="SUPFAM" id="SSF46977">
    <property type="entry name" value="Succinate dehydrogenase/fumarate reductase flavoprotein C-terminal domain"/>
    <property type="match status" value="1"/>
</dbReference>
<evidence type="ECO:0000256" key="15">
    <source>
        <dbReference type="ARBA" id="ARBA00059077"/>
    </source>
</evidence>
<dbReference type="InterPro" id="IPR027477">
    <property type="entry name" value="Succ_DH/fumarate_Rdtase_cat_sf"/>
</dbReference>
<keyword evidence="13 20" id="KW-0472">Membrane</keyword>
<feature type="domain" description="FAD-dependent oxidoreductase 2 FAD-binding" evidence="21">
    <location>
        <begin position="66"/>
        <end position="462"/>
    </location>
</feature>
<feature type="active site" description="Proton acceptor" evidence="16">
    <location>
        <position position="344"/>
    </location>
</feature>
<protein>
    <recommendedName>
        <fullName evidence="20">Succinate dehydrogenase [ubiquinone] flavoprotein subunit, mitochondrial</fullName>
        <ecNumber evidence="20">1.3.5.1</ecNumber>
    </recommendedName>
</protein>
<dbReference type="GO" id="GO:0008177">
    <property type="term" value="F:succinate dehydrogenase (quinone) activity"/>
    <property type="evidence" value="ECO:0007669"/>
    <property type="project" value="UniProtKB-EC"/>
</dbReference>
<organism evidence="23 24">
    <name type="scientific">Galdieria sulphuraria</name>
    <name type="common">Red alga</name>
    <dbReference type="NCBI Taxonomy" id="130081"/>
    <lineage>
        <taxon>Eukaryota</taxon>
        <taxon>Rhodophyta</taxon>
        <taxon>Bangiophyceae</taxon>
        <taxon>Galdieriales</taxon>
        <taxon>Galdieriaceae</taxon>
        <taxon>Galdieria</taxon>
    </lineage>
</organism>
<dbReference type="EMBL" id="KB454492">
    <property type="protein sequence ID" value="EME31343.1"/>
    <property type="molecule type" value="Genomic_DNA"/>
</dbReference>
<dbReference type="InterPro" id="IPR003953">
    <property type="entry name" value="FAD-dep_OxRdtase_2_FAD-bd"/>
</dbReference>
<dbReference type="GO" id="GO:0050660">
    <property type="term" value="F:flavin adenine dinucleotide binding"/>
    <property type="evidence" value="ECO:0007669"/>
    <property type="project" value="InterPro"/>
</dbReference>
<feature type="binding site" evidence="17">
    <location>
        <position position="312"/>
    </location>
    <ligand>
        <name>substrate</name>
    </ligand>
</feature>
<accession>M2Y5V9</accession>
<keyword evidence="6 18" id="KW-0285">Flavoprotein</keyword>
<evidence type="ECO:0000256" key="19">
    <source>
        <dbReference type="PIRSR" id="PIRSR611281-4"/>
    </source>
</evidence>
<dbReference type="AlphaFoldDB" id="M2Y5V9"/>
<keyword evidence="7" id="KW-0999">Mitochondrion inner membrane</keyword>
<feature type="binding site" evidence="18">
    <location>
        <begin position="461"/>
        <end position="462"/>
    </location>
    <ligand>
        <name>FAD</name>
        <dbReference type="ChEBI" id="CHEBI:57692"/>
    </ligand>
</feature>
<evidence type="ECO:0000259" key="21">
    <source>
        <dbReference type="Pfam" id="PF00890"/>
    </source>
</evidence>
<dbReference type="InterPro" id="IPR014006">
    <property type="entry name" value="Succ_Dhase_FrdA_Gneg"/>
</dbReference>
<keyword evidence="9 20" id="KW-0809">Transit peptide</keyword>
<keyword evidence="8 18" id="KW-0274">FAD</keyword>
<feature type="binding site" evidence="17">
    <location>
        <position position="300"/>
    </location>
    <ligand>
        <name>substrate</name>
    </ligand>
</feature>
<comment type="function">
    <text evidence="15 20">Flavoprotein (FP) subunit of succinate dehydrogenase (SDH) that is involved in complex II of the mitochondrial electron transport chain and is responsible for transferring electrons from succinate to ubiquinone (coenzyme Q).</text>
</comment>
<dbReference type="RefSeq" id="XP_005707863.1">
    <property type="nucleotide sequence ID" value="XM_005707806.1"/>
</dbReference>
<evidence type="ECO:0000256" key="6">
    <source>
        <dbReference type="ARBA" id="ARBA00022630"/>
    </source>
</evidence>
<evidence type="ECO:0000259" key="22">
    <source>
        <dbReference type="Pfam" id="PF02910"/>
    </source>
</evidence>
<feature type="binding site" evidence="18">
    <location>
        <position position="279"/>
    </location>
    <ligand>
        <name>FAD</name>
        <dbReference type="ChEBI" id="CHEBI:57692"/>
    </ligand>
</feature>
<dbReference type="FunFam" id="1.20.58.100:FF:000001">
    <property type="entry name" value="Succinate dehydrogenase flavoprotein subunit (SdhA)"/>
    <property type="match status" value="1"/>
</dbReference>
<evidence type="ECO:0000256" key="7">
    <source>
        <dbReference type="ARBA" id="ARBA00022792"/>
    </source>
</evidence>
<proteinExistence type="inferred from homology"/>
<dbReference type="InterPro" id="IPR030664">
    <property type="entry name" value="SdhA/FrdA/AprA"/>
</dbReference>
<evidence type="ECO:0000256" key="3">
    <source>
        <dbReference type="ARBA" id="ARBA00008040"/>
    </source>
</evidence>
<dbReference type="Gene3D" id="4.10.80.40">
    <property type="entry name" value="succinate dehydrogenase protein domain"/>
    <property type="match status" value="1"/>
</dbReference>
<keyword evidence="11 20" id="KW-0560">Oxidoreductase</keyword>
<comment type="catalytic activity">
    <reaction evidence="14 20">
        <text>a quinone + succinate = fumarate + a quinol</text>
        <dbReference type="Rhea" id="RHEA:40523"/>
        <dbReference type="ChEBI" id="CHEBI:24646"/>
        <dbReference type="ChEBI" id="CHEBI:29806"/>
        <dbReference type="ChEBI" id="CHEBI:30031"/>
        <dbReference type="ChEBI" id="CHEBI:132124"/>
        <dbReference type="EC" id="1.3.5.1"/>
    </reaction>
</comment>
<dbReference type="PIRSF" id="PIRSF000171">
    <property type="entry name" value="SDHA_APRA_LASPO"/>
    <property type="match status" value="1"/>
</dbReference>
<keyword evidence="24" id="KW-1185">Reference proteome</keyword>
<dbReference type="InterPro" id="IPR015939">
    <property type="entry name" value="Fum_Rdtase/Succ_DH_flav-like_C"/>
</dbReference>
<name>M2Y5V9_GALSU</name>
<feature type="binding site" evidence="18">
    <location>
        <position position="445"/>
    </location>
    <ligand>
        <name>FAD</name>
        <dbReference type="ChEBI" id="CHEBI:57692"/>
    </ligand>
</feature>
<keyword evidence="12" id="KW-0496">Mitochondrion</keyword>
<dbReference type="Pfam" id="PF02910">
    <property type="entry name" value="Succ_DH_flav_C"/>
    <property type="match status" value="1"/>
</dbReference>
<dbReference type="Gramene" id="EME31343">
    <property type="protein sequence ID" value="EME31343"/>
    <property type="gene ID" value="Gasu_13120"/>
</dbReference>
<feature type="binding site" evidence="17">
    <location>
        <position position="411"/>
    </location>
    <ligand>
        <name>substrate</name>
    </ligand>
</feature>
<evidence type="ECO:0000256" key="8">
    <source>
        <dbReference type="ARBA" id="ARBA00022827"/>
    </source>
</evidence>
<comment type="subcellular location">
    <subcellularLocation>
        <location evidence="1 20">Mitochondrion inner membrane</location>
        <topology evidence="1 20">Peripheral membrane protein</topology>
        <orientation evidence="1 20">Matrix side</orientation>
    </subcellularLocation>
</comment>
<keyword evidence="4 20" id="KW-0813">Transport</keyword>
<dbReference type="OrthoDB" id="71672at2759"/>
<evidence type="ECO:0000256" key="9">
    <source>
        <dbReference type="ARBA" id="ARBA00022946"/>
    </source>
</evidence>
<dbReference type="GeneID" id="17089991"/>
<evidence type="ECO:0000256" key="18">
    <source>
        <dbReference type="PIRSR" id="PIRSR611281-3"/>
    </source>
</evidence>
<evidence type="ECO:0000256" key="11">
    <source>
        <dbReference type="ARBA" id="ARBA00023002"/>
    </source>
</evidence>
<gene>
    <name evidence="23" type="ORF">Gasu_13120</name>
</gene>
<evidence type="ECO:0000256" key="4">
    <source>
        <dbReference type="ARBA" id="ARBA00022448"/>
    </source>
</evidence>
<dbReference type="FunFam" id="3.90.700.10:FF:000001">
    <property type="entry name" value="Mitochondrial succinate dehydrogenase flavoprotein subunit"/>
    <property type="match status" value="1"/>
</dbReference>
<dbReference type="GO" id="GO:0045273">
    <property type="term" value="C:respiratory chain complex II (succinate dehydrogenase)"/>
    <property type="evidence" value="ECO:0007669"/>
    <property type="project" value="EnsemblPlants"/>
</dbReference>